<evidence type="ECO:0000259" key="2">
    <source>
        <dbReference type="Pfam" id="PF13392"/>
    </source>
</evidence>
<dbReference type="EMBL" id="PP179334">
    <property type="protein sequence ID" value="XAI71431.1"/>
    <property type="molecule type" value="Genomic_DNA"/>
</dbReference>
<evidence type="ECO:0000313" key="3">
    <source>
        <dbReference type="EMBL" id="XAI71431.1"/>
    </source>
</evidence>
<feature type="domain" description="HNH nuclease" evidence="2">
    <location>
        <begin position="54"/>
        <end position="97"/>
    </location>
</feature>
<proteinExistence type="predicted"/>
<protein>
    <submittedName>
        <fullName evidence="3">RecB</fullName>
    </submittedName>
</protein>
<evidence type="ECO:0000259" key="1">
    <source>
        <dbReference type="Pfam" id="PF07463"/>
    </source>
</evidence>
<organism evidence="3">
    <name type="scientific">Pseudomonas phage Aurca01</name>
    <dbReference type="NCBI Taxonomy" id="3138527"/>
    <lineage>
        <taxon>Viruses</taxon>
    </lineage>
</organism>
<dbReference type="Pfam" id="PF07463">
    <property type="entry name" value="NUMOD4"/>
    <property type="match status" value="1"/>
</dbReference>
<sequence>MTIEVWRDIDDWPGYEVSDQGRVRRGARLKAPDPDRKGYLRVKLWKNGKSKNRLIHGLVAAAFIGPRPAGCICRHADGDNQNNCYVNLSYGTPTENEADKIAHGTAISGERHPAAKLTREQVMAIRKRYKPKCKINGKRALAKQFNICESQIYRVITGQHWPD</sequence>
<reference evidence="3" key="1">
    <citation type="journal article" date="2024" name="J. Gen. Virol.">
        <title>Novel phages of Pseudomonas syringae unveil numerous potential auxiliary metabolic genes.</title>
        <authorList>
            <person name="Feltin C."/>
            <person name="Garneau J.R."/>
            <person name="Morris C.E."/>
            <person name="Berard A."/>
            <person name="Torres-Barcelo C."/>
        </authorList>
    </citation>
    <scope>NUCLEOTIDE SEQUENCE</scope>
</reference>
<dbReference type="InterPro" id="IPR044925">
    <property type="entry name" value="His-Me_finger_sf"/>
</dbReference>
<dbReference type="GO" id="GO:0016788">
    <property type="term" value="F:hydrolase activity, acting on ester bonds"/>
    <property type="evidence" value="ECO:0007669"/>
    <property type="project" value="InterPro"/>
</dbReference>
<feature type="domain" description="NUMOD4" evidence="1">
    <location>
        <begin position="4"/>
        <end position="45"/>
    </location>
</feature>
<dbReference type="Pfam" id="PF13392">
    <property type="entry name" value="HNH_3"/>
    <property type="match status" value="1"/>
</dbReference>
<dbReference type="SUPFAM" id="SSF54060">
    <property type="entry name" value="His-Me finger endonucleases"/>
    <property type="match status" value="1"/>
</dbReference>
<name>A0AAU6W4P8_9VIRU</name>
<dbReference type="Gene3D" id="3.90.75.20">
    <property type="match status" value="1"/>
</dbReference>
<dbReference type="InterPro" id="IPR003615">
    <property type="entry name" value="HNH_nuc"/>
</dbReference>
<accession>A0AAU6W4P8</accession>
<gene>
    <name evidence="3" type="ORF">Aurca01_00043</name>
</gene>
<dbReference type="InterPro" id="IPR010902">
    <property type="entry name" value="NUMOD4"/>
</dbReference>